<keyword evidence="1" id="KW-0479">Metal-binding</keyword>
<keyword evidence="2 4" id="KW-0863">Zinc-finger</keyword>
<protein>
    <recommendedName>
        <fullName evidence="6">RING-type domain-containing protein</fullName>
    </recommendedName>
</protein>
<keyword evidence="5" id="KW-1133">Transmembrane helix</keyword>
<evidence type="ECO:0000313" key="7">
    <source>
        <dbReference type="EMBL" id="GFH47909.1"/>
    </source>
</evidence>
<feature type="domain" description="RING-type" evidence="6">
    <location>
        <begin position="176"/>
        <end position="220"/>
    </location>
</feature>
<dbReference type="InterPro" id="IPR053238">
    <property type="entry name" value="RING-H2_zinc_finger"/>
</dbReference>
<dbReference type="PANTHER" id="PTHR14155:SF627">
    <property type="entry name" value="OS06G0192800 PROTEIN"/>
    <property type="match status" value="1"/>
</dbReference>
<reference evidence="7 8" key="1">
    <citation type="journal article" date="2021" name="Sci. Rep.">
        <title>The genome of the diatom Chaetoceros tenuissimus carries an ancient integrated fragment of an extant virus.</title>
        <authorList>
            <person name="Hongo Y."/>
            <person name="Kimura K."/>
            <person name="Takaki Y."/>
            <person name="Yoshida Y."/>
            <person name="Baba S."/>
            <person name="Kobayashi G."/>
            <person name="Nagasaki K."/>
            <person name="Hano T."/>
            <person name="Tomaru Y."/>
        </authorList>
    </citation>
    <scope>NUCLEOTIDE SEQUENCE [LARGE SCALE GENOMIC DNA]</scope>
    <source>
        <strain evidence="7 8">NIES-3715</strain>
    </source>
</reference>
<dbReference type="Pfam" id="PF13639">
    <property type="entry name" value="zf-RING_2"/>
    <property type="match status" value="1"/>
</dbReference>
<evidence type="ECO:0000256" key="3">
    <source>
        <dbReference type="ARBA" id="ARBA00022833"/>
    </source>
</evidence>
<dbReference type="PROSITE" id="PS50089">
    <property type="entry name" value="ZF_RING_2"/>
    <property type="match status" value="1"/>
</dbReference>
<evidence type="ECO:0000259" key="6">
    <source>
        <dbReference type="PROSITE" id="PS50089"/>
    </source>
</evidence>
<dbReference type="Proteomes" id="UP001054902">
    <property type="component" value="Unassembled WGS sequence"/>
</dbReference>
<gene>
    <name evidence="7" type="ORF">CTEN210_04385</name>
</gene>
<comment type="caution">
    <text evidence="7">The sequence shown here is derived from an EMBL/GenBank/DDBJ whole genome shotgun (WGS) entry which is preliminary data.</text>
</comment>
<keyword evidence="8" id="KW-1185">Reference proteome</keyword>
<evidence type="ECO:0000256" key="5">
    <source>
        <dbReference type="SAM" id="Phobius"/>
    </source>
</evidence>
<feature type="transmembrane region" description="Helical" evidence="5">
    <location>
        <begin position="15"/>
        <end position="35"/>
    </location>
</feature>
<evidence type="ECO:0000313" key="8">
    <source>
        <dbReference type="Proteomes" id="UP001054902"/>
    </source>
</evidence>
<evidence type="ECO:0000256" key="1">
    <source>
        <dbReference type="ARBA" id="ARBA00022723"/>
    </source>
</evidence>
<evidence type="ECO:0000256" key="2">
    <source>
        <dbReference type="ARBA" id="ARBA00022771"/>
    </source>
</evidence>
<proteinExistence type="predicted"/>
<dbReference type="GO" id="GO:0008270">
    <property type="term" value="F:zinc ion binding"/>
    <property type="evidence" value="ECO:0007669"/>
    <property type="project" value="UniProtKB-KW"/>
</dbReference>
<evidence type="ECO:0000256" key="4">
    <source>
        <dbReference type="PROSITE-ProRule" id="PRU00175"/>
    </source>
</evidence>
<dbReference type="SUPFAM" id="SSF57850">
    <property type="entry name" value="RING/U-box"/>
    <property type="match status" value="1"/>
</dbReference>
<dbReference type="AlphaFoldDB" id="A0AAD3CNI2"/>
<keyword evidence="5" id="KW-0812">Transmembrane</keyword>
<name>A0AAD3CNI2_9STRA</name>
<dbReference type="InterPro" id="IPR013083">
    <property type="entry name" value="Znf_RING/FYVE/PHD"/>
</dbReference>
<keyword evidence="3" id="KW-0862">Zinc</keyword>
<organism evidence="7 8">
    <name type="scientific">Chaetoceros tenuissimus</name>
    <dbReference type="NCBI Taxonomy" id="426638"/>
    <lineage>
        <taxon>Eukaryota</taxon>
        <taxon>Sar</taxon>
        <taxon>Stramenopiles</taxon>
        <taxon>Ochrophyta</taxon>
        <taxon>Bacillariophyta</taxon>
        <taxon>Coscinodiscophyceae</taxon>
        <taxon>Chaetocerotophycidae</taxon>
        <taxon>Chaetocerotales</taxon>
        <taxon>Chaetocerotaceae</taxon>
        <taxon>Chaetoceros</taxon>
    </lineage>
</organism>
<keyword evidence="5" id="KW-0472">Membrane</keyword>
<dbReference type="InterPro" id="IPR001841">
    <property type="entry name" value="Znf_RING"/>
</dbReference>
<dbReference type="CDD" id="cd16454">
    <property type="entry name" value="RING-H2_PA-TM-RING"/>
    <property type="match status" value="1"/>
</dbReference>
<dbReference type="PANTHER" id="PTHR14155">
    <property type="entry name" value="RING FINGER DOMAIN-CONTAINING"/>
    <property type="match status" value="1"/>
</dbReference>
<dbReference type="SMART" id="SM00184">
    <property type="entry name" value="RING"/>
    <property type="match status" value="1"/>
</dbReference>
<dbReference type="EMBL" id="BLLK01000025">
    <property type="protein sequence ID" value="GFH47909.1"/>
    <property type="molecule type" value="Genomic_DNA"/>
</dbReference>
<sequence length="239" mass="28062">MARGTESHYGPLDGYYIAFTVISFALIFLCLRVMCDRMCPGELDDELEEALYDNNVDEEGNANRIYISHLNKSERHAFILRNVVQKKAKKCETTDELILPHESMHSIRSSNREVQNIMKSIENEPDTDTDTEEETYWKRKKEDIIVKSFREFRASTHGVDDDEENQSSLTYEPESCVICMQRYKNGDDICFSQNEKCFHAFHTECIVPWLMQHESCPMCREGYFRRYEDVNNPDNHVEV</sequence>
<accession>A0AAD3CNI2</accession>
<dbReference type="Gene3D" id="3.30.40.10">
    <property type="entry name" value="Zinc/RING finger domain, C3HC4 (zinc finger)"/>
    <property type="match status" value="1"/>
</dbReference>